<dbReference type="AlphaFoldDB" id="A0A4S8JP88"/>
<dbReference type="EC" id="2.3.1.-" evidence="4"/>
<dbReference type="Pfam" id="PF08392">
    <property type="entry name" value="FAE1_CUT1_RppA"/>
    <property type="match status" value="1"/>
</dbReference>
<proteinExistence type="inferred from homology"/>
<evidence type="ECO:0000256" key="3">
    <source>
        <dbReference type="ARBA" id="ARBA00023315"/>
    </source>
</evidence>
<evidence type="ECO:0000256" key="2">
    <source>
        <dbReference type="ARBA" id="ARBA00022679"/>
    </source>
</evidence>
<dbReference type="InterPro" id="IPR016039">
    <property type="entry name" value="Thiolase-like"/>
</dbReference>
<keyword evidence="6" id="KW-0812">Transmembrane</keyword>
<organism evidence="9 10">
    <name type="scientific">Musa balbisiana</name>
    <name type="common">Banana</name>
    <dbReference type="NCBI Taxonomy" id="52838"/>
    <lineage>
        <taxon>Eukaryota</taxon>
        <taxon>Viridiplantae</taxon>
        <taxon>Streptophyta</taxon>
        <taxon>Embryophyta</taxon>
        <taxon>Tracheophyta</taxon>
        <taxon>Spermatophyta</taxon>
        <taxon>Magnoliopsida</taxon>
        <taxon>Liliopsida</taxon>
        <taxon>Zingiberales</taxon>
        <taxon>Musaceae</taxon>
        <taxon>Musa</taxon>
    </lineage>
</organism>
<sequence>MEILQLFSMVLLLCSFSSLLWVVFGRWRFRNCYLLDYVCFKASDERKISTELSGDIVERNKRLGFPEYKFLLKVIVNSGIGEDTYGPRNIVEGREECPTHDDGLSEMDDFMNTTLDELFRKTGFSPEDIDVLVVNVSMFSPAPSLASRIVRRYKMREDVKVFNLSGMGCSASLIAVDLVNSIFKTRGRTLAVVVASESIGPNWYCGSDKSMMLGNCLFRSGGCSMLLSNDPSLQHRAKMRLKCLVRTHIGANNDAHNCAAQKEDDGGLVGFYLGRDLPKAAVRAFSENLQRLLPKVLPVRELILYAARAARQRLRRSKADAAAAAARVNFEAGVDHFCLHPGGSAVIEGVGRSLGLSNYDLEPARMTLHRWGNTSASSLWYVLAYMEAKKRLKKRDRLLMVTFGAGFKCNSCMWEVSRDLQDEGVWEDCIHRYPPETLVNPYMEKPSITSLHPFGNTRHYIFTPI</sequence>
<feature type="active site" evidence="5">
    <location>
        <position position="169"/>
    </location>
</feature>
<evidence type="ECO:0000256" key="4">
    <source>
        <dbReference type="PIRNR" id="PIRNR036417"/>
    </source>
</evidence>
<dbReference type="EMBL" id="PYDT01000004">
    <property type="protein sequence ID" value="THU63314.1"/>
    <property type="molecule type" value="Genomic_DNA"/>
</dbReference>
<evidence type="ECO:0000259" key="7">
    <source>
        <dbReference type="Pfam" id="PF08392"/>
    </source>
</evidence>
<gene>
    <name evidence="9" type="ORF">C4D60_Mb01t14480</name>
</gene>
<name>A0A4S8JP88_MUSBA</name>
<evidence type="ECO:0000256" key="5">
    <source>
        <dbReference type="PIRSR" id="PIRSR036417-1"/>
    </source>
</evidence>
<feature type="active site" evidence="5">
    <location>
        <position position="373"/>
    </location>
</feature>
<comment type="pathway">
    <text evidence="4">Lipid metabolism; fatty acid biosynthesis.</text>
</comment>
<dbReference type="UniPathway" id="UPA00094"/>
<feature type="domain" description="FAE" evidence="7">
    <location>
        <begin position="28"/>
        <end position="310"/>
    </location>
</feature>
<dbReference type="InterPro" id="IPR013601">
    <property type="entry name" value="FAE1_typ3_polyketide_synth"/>
</dbReference>
<feature type="transmembrane region" description="Helical" evidence="6">
    <location>
        <begin position="161"/>
        <end position="183"/>
    </location>
</feature>
<evidence type="ECO:0000256" key="6">
    <source>
        <dbReference type="SAM" id="Phobius"/>
    </source>
</evidence>
<keyword evidence="10" id="KW-1185">Reference proteome</keyword>
<keyword evidence="6" id="KW-1133">Transmembrane helix</keyword>
<feature type="active site" evidence="5">
    <location>
        <position position="340"/>
    </location>
</feature>
<dbReference type="GO" id="GO:0016747">
    <property type="term" value="F:acyltransferase activity, transferring groups other than amino-acyl groups"/>
    <property type="evidence" value="ECO:0007669"/>
    <property type="project" value="InterPro"/>
</dbReference>
<dbReference type="GO" id="GO:0016020">
    <property type="term" value="C:membrane"/>
    <property type="evidence" value="ECO:0007669"/>
    <property type="project" value="InterPro"/>
</dbReference>
<evidence type="ECO:0000256" key="1">
    <source>
        <dbReference type="ARBA" id="ARBA00005531"/>
    </source>
</evidence>
<evidence type="ECO:0000259" key="8">
    <source>
        <dbReference type="Pfam" id="PF08541"/>
    </source>
</evidence>
<reference evidence="9 10" key="1">
    <citation type="journal article" date="2019" name="Nat. Plants">
        <title>Genome sequencing of Musa balbisiana reveals subgenome evolution and function divergence in polyploid bananas.</title>
        <authorList>
            <person name="Yao X."/>
        </authorList>
    </citation>
    <scope>NUCLEOTIDE SEQUENCE [LARGE SCALE GENOMIC DNA]</scope>
    <source>
        <strain evidence="10">cv. DH-PKW</strain>
        <tissue evidence="9">Leaves</tissue>
    </source>
</reference>
<feature type="active site" evidence="5">
    <location>
        <position position="369"/>
    </location>
</feature>
<dbReference type="InterPro" id="IPR013747">
    <property type="entry name" value="ACP_syn_III_C"/>
</dbReference>
<feature type="transmembrane region" description="Helical" evidence="6">
    <location>
        <begin position="6"/>
        <end position="24"/>
    </location>
</feature>
<feature type="active site" evidence="5">
    <location>
        <position position="248"/>
    </location>
</feature>
<dbReference type="CDD" id="cd00831">
    <property type="entry name" value="CHS_like"/>
    <property type="match status" value="1"/>
</dbReference>
<evidence type="ECO:0000313" key="10">
    <source>
        <dbReference type="Proteomes" id="UP000317650"/>
    </source>
</evidence>
<feature type="active site" evidence="5">
    <location>
        <position position="336"/>
    </location>
</feature>
<comment type="similarity">
    <text evidence="1 4">Belongs to the thiolase-like superfamily. Chalcone/stilbene synthases family.</text>
</comment>
<keyword evidence="6" id="KW-0472">Membrane</keyword>
<dbReference type="SUPFAM" id="SSF53901">
    <property type="entry name" value="Thiolase-like"/>
    <property type="match status" value="1"/>
</dbReference>
<evidence type="ECO:0000313" key="9">
    <source>
        <dbReference type="EMBL" id="THU63314.1"/>
    </source>
</evidence>
<dbReference type="STRING" id="52838.A0A4S8JP88"/>
<dbReference type="GO" id="GO:0006633">
    <property type="term" value="P:fatty acid biosynthetic process"/>
    <property type="evidence" value="ECO:0007669"/>
    <property type="project" value="UniProtKB-UniPathway"/>
</dbReference>
<dbReference type="Proteomes" id="UP000317650">
    <property type="component" value="Chromosome 1"/>
</dbReference>
<accession>A0A4S8JP88</accession>
<protein>
    <recommendedName>
        <fullName evidence="4">3-ketoacyl-CoA synthase</fullName>
        <ecNumber evidence="4">2.3.1.-</ecNumber>
    </recommendedName>
</protein>
<dbReference type="PANTHER" id="PTHR31561">
    <property type="entry name" value="3-KETOACYL-COA SYNTHASE"/>
    <property type="match status" value="1"/>
</dbReference>
<comment type="caution">
    <text evidence="9">The sequence shown here is derived from an EMBL/GenBank/DDBJ whole genome shotgun (WGS) entry which is preliminary data.</text>
</comment>
<dbReference type="InterPro" id="IPR012392">
    <property type="entry name" value="3-ktacl-CoA_syn"/>
</dbReference>
<dbReference type="PIRSF" id="PIRSF036417">
    <property type="entry name" value="3-ktacl-CoA_syn"/>
    <property type="match status" value="1"/>
</dbReference>
<dbReference type="Gene3D" id="3.40.47.10">
    <property type="match status" value="1"/>
</dbReference>
<dbReference type="Pfam" id="PF08541">
    <property type="entry name" value="ACP_syn_III_C"/>
    <property type="match status" value="1"/>
</dbReference>
<keyword evidence="3 4" id="KW-0012">Acyltransferase</keyword>
<feature type="domain" description="Beta-ketoacyl-[acyl-carrier-protein] synthase III C-terminal" evidence="8">
    <location>
        <begin position="334"/>
        <end position="415"/>
    </location>
</feature>
<keyword evidence="2 4" id="KW-0808">Transferase</keyword>